<gene>
    <name evidence="1" type="ORF">LCGC14_2322520</name>
</gene>
<proteinExistence type="predicted"/>
<dbReference type="AlphaFoldDB" id="A0A0F9FC44"/>
<evidence type="ECO:0000313" key="1">
    <source>
        <dbReference type="EMBL" id="KKL48737.1"/>
    </source>
</evidence>
<accession>A0A0F9FC44</accession>
<dbReference type="EMBL" id="LAZR01033211">
    <property type="protein sequence ID" value="KKL48737.1"/>
    <property type="molecule type" value="Genomic_DNA"/>
</dbReference>
<sequence length="116" mass="13727">MQDHFKVSPAWITRRGKKRAVQEPFGYTRLPHQKDELEMIKNITMLETKTHIDPCALLLLSVIKLARDDAVRKPERDRIDAREWVRNSSTFVLYCKLIGLNPDTVRERLIRQWKAD</sequence>
<name>A0A0F9FC44_9ZZZZ</name>
<protein>
    <submittedName>
        <fullName evidence="1">Uncharacterized protein</fullName>
    </submittedName>
</protein>
<reference evidence="1" key="1">
    <citation type="journal article" date="2015" name="Nature">
        <title>Complex archaea that bridge the gap between prokaryotes and eukaryotes.</title>
        <authorList>
            <person name="Spang A."/>
            <person name="Saw J.H."/>
            <person name="Jorgensen S.L."/>
            <person name="Zaremba-Niedzwiedzka K."/>
            <person name="Martijn J."/>
            <person name="Lind A.E."/>
            <person name="van Eijk R."/>
            <person name="Schleper C."/>
            <person name="Guy L."/>
            <person name="Ettema T.J."/>
        </authorList>
    </citation>
    <scope>NUCLEOTIDE SEQUENCE</scope>
</reference>
<organism evidence="1">
    <name type="scientific">marine sediment metagenome</name>
    <dbReference type="NCBI Taxonomy" id="412755"/>
    <lineage>
        <taxon>unclassified sequences</taxon>
        <taxon>metagenomes</taxon>
        <taxon>ecological metagenomes</taxon>
    </lineage>
</organism>
<comment type="caution">
    <text evidence="1">The sequence shown here is derived from an EMBL/GenBank/DDBJ whole genome shotgun (WGS) entry which is preliminary data.</text>
</comment>